<accession>D5EUM5</accession>
<evidence type="ECO:0000256" key="1">
    <source>
        <dbReference type="ARBA" id="ARBA00009477"/>
    </source>
</evidence>
<dbReference type="InterPro" id="IPR006143">
    <property type="entry name" value="RND_pump_MFP"/>
</dbReference>
<dbReference type="AlphaFoldDB" id="D5EUM5"/>
<reference evidence="7 8" key="1">
    <citation type="journal article" date="2010" name="Microb. Ecol.">
        <title>Comparative genome analysis of Prevotella ruminicola and Prevotella bryantii: insights into their environmental niche.</title>
        <authorList>
            <consortium name="North American Consortium for Rumen Bacteria"/>
            <person name="Purushe J."/>
            <person name="Fouts D.E."/>
            <person name="Morrison M."/>
            <person name="White B.A."/>
            <person name="Mackie R.I."/>
            <person name="Coutinho P.M."/>
            <person name="Henrissat B."/>
            <person name="Nelson K.E."/>
        </authorList>
    </citation>
    <scope>NUCLEOTIDE SEQUENCE [LARGE SCALE GENOMIC DNA]</scope>
    <source>
        <strain evidence="8">ATCC 19189 / JCM 8958 / 23</strain>
    </source>
</reference>
<evidence type="ECO:0000259" key="4">
    <source>
        <dbReference type="Pfam" id="PF25876"/>
    </source>
</evidence>
<protein>
    <submittedName>
        <fullName evidence="7">Efflux transporter, RND family, MFP subunit</fullName>
    </submittedName>
</protein>
<evidence type="ECO:0000256" key="2">
    <source>
        <dbReference type="SAM" id="MobiDB-lite"/>
    </source>
</evidence>
<dbReference type="Pfam" id="PF25917">
    <property type="entry name" value="BSH_RND"/>
    <property type="match status" value="1"/>
</dbReference>
<dbReference type="GO" id="GO:1990281">
    <property type="term" value="C:efflux pump complex"/>
    <property type="evidence" value="ECO:0007669"/>
    <property type="project" value="TreeGrafter"/>
</dbReference>
<name>D5EUM5_XYLR2</name>
<evidence type="ECO:0000259" key="6">
    <source>
        <dbReference type="Pfam" id="PF25990"/>
    </source>
</evidence>
<dbReference type="HOGENOM" id="CLU_018816_14_1_10"/>
<dbReference type="SUPFAM" id="SSF111369">
    <property type="entry name" value="HlyD-like secretion proteins"/>
    <property type="match status" value="1"/>
</dbReference>
<organism evidence="7 8">
    <name type="scientific">Xylanibacter ruminicola (strain ATCC 19189 / DSM 19721 / CIP 105475 / JCM 8958 / 23)</name>
    <name type="common">Prevotella ruminicola</name>
    <dbReference type="NCBI Taxonomy" id="264731"/>
    <lineage>
        <taxon>Bacteria</taxon>
        <taxon>Pseudomonadati</taxon>
        <taxon>Bacteroidota</taxon>
        <taxon>Bacteroidia</taxon>
        <taxon>Bacteroidales</taxon>
        <taxon>Prevotellaceae</taxon>
        <taxon>Xylanibacter</taxon>
    </lineage>
</organism>
<keyword evidence="3" id="KW-1133">Transmembrane helix</keyword>
<sequence length="417" mass="45160">MKIENFRDMKKIGKKGWIGIGVVAVIVIFALVKCTGGKKEEKISFDTAKIEKTNIQTSITATGTIEPVTSVTVGTQVSGIVSHLYVDYNSVVKKGQVIAELDRTNLISELNTAKANLSSAQSSLNYQLSNYNRYKELYNKGLVSADEYESARLQYLQAKEQVNTSKESVQKAQTNLGYATITSPIDGVILSKSVEEGQTVAASFNTPELFVIAQDLTDMRVIADIDEADIGGVKEGQRVSFTVDAFPDDQFEGRVTQVRQQATTESNVVTYEVVISAPNNDLKLKPGLTANVTIFTLEKNDVLAVPSKALRFHPNEALLQKGETIEDCEGDHKLWTKEGTVFKAHKVEVGTSNGIMTEITGGMKVGTEILTDFNISGGAGEAEQQQASNPFMPRPGGNRNNNNNKQGGQAGGGAPQR</sequence>
<feature type="compositionally biased region" description="Gly residues" evidence="2">
    <location>
        <begin position="408"/>
        <end position="417"/>
    </location>
</feature>
<feature type="region of interest" description="Disordered" evidence="2">
    <location>
        <begin position="380"/>
        <end position="417"/>
    </location>
</feature>
<dbReference type="InterPro" id="IPR058636">
    <property type="entry name" value="Beta-barrel_YknX"/>
</dbReference>
<dbReference type="GO" id="GO:0015562">
    <property type="term" value="F:efflux transmembrane transporter activity"/>
    <property type="evidence" value="ECO:0007669"/>
    <property type="project" value="InterPro"/>
</dbReference>
<dbReference type="Gene3D" id="2.40.30.170">
    <property type="match status" value="1"/>
</dbReference>
<dbReference type="InterPro" id="IPR058624">
    <property type="entry name" value="MdtA-like_HH"/>
</dbReference>
<dbReference type="EMBL" id="CP002006">
    <property type="protein sequence ID" value="ADE83343.1"/>
    <property type="molecule type" value="Genomic_DNA"/>
</dbReference>
<dbReference type="InterPro" id="IPR058625">
    <property type="entry name" value="MdtA-like_BSH"/>
</dbReference>
<comment type="similarity">
    <text evidence="1">Belongs to the membrane fusion protein (MFP) (TC 8.A.1) family.</text>
</comment>
<dbReference type="NCBIfam" id="TIGR01730">
    <property type="entry name" value="RND_mfp"/>
    <property type="match status" value="1"/>
</dbReference>
<dbReference type="KEGG" id="pru:PRU_2057"/>
<feature type="domain" description="YknX-like beta-barrel" evidence="6">
    <location>
        <begin position="219"/>
        <end position="294"/>
    </location>
</feature>
<evidence type="ECO:0000313" key="8">
    <source>
        <dbReference type="Proteomes" id="UP000000927"/>
    </source>
</evidence>
<keyword evidence="3" id="KW-0472">Membrane</keyword>
<keyword evidence="3" id="KW-0812">Transmembrane</keyword>
<dbReference type="eggNOG" id="COG0845">
    <property type="taxonomic scope" value="Bacteria"/>
</dbReference>
<dbReference type="PANTHER" id="PTHR30469">
    <property type="entry name" value="MULTIDRUG RESISTANCE PROTEIN MDTA"/>
    <property type="match status" value="1"/>
</dbReference>
<feature type="transmembrane region" description="Helical" evidence="3">
    <location>
        <begin position="12"/>
        <end position="32"/>
    </location>
</feature>
<evidence type="ECO:0000256" key="3">
    <source>
        <dbReference type="SAM" id="Phobius"/>
    </source>
</evidence>
<dbReference type="STRING" id="264731.PRU_2057"/>
<feature type="domain" description="Multidrug resistance protein MdtA-like barrel-sandwich hybrid" evidence="5">
    <location>
        <begin position="70"/>
        <end position="207"/>
    </location>
</feature>
<feature type="domain" description="Multidrug resistance protein MdtA-like alpha-helical hairpin" evidence="4">
    <location>
        <begin position="110"/>
        <end position="179"/>
    </location>
</feature>
<keyword evidence="8" id="KW-1185">Reference proteome</keyword>
<dbReference type="FunFam" id="2.40.30.170:FF:000010">
    <property type="entry name" value="Efflux RND transporter periplasmic adaptor subunit"/>
    <property type="match status" value="1"/>
</dbReference>
<proteinExistence type="inferred from homology"/>
<dbReference type="Proteomes" id="UP000000927">
    <property type="component" value="Chromosome"/>
</dbReference>
<dbReference type="Pfam" id="PF25990">
    <property type="entry name" value="Beta-barrel_YknX"/>
    <property type="match status" value="1"/>
</dbReference>
<evidence type="ECO:0000313" key="7">
    <source>
        <dbReference type="EMBL" id="ADE83343.1"/>
    </source>
</evidence>
<dbReference type="Pfam" id="PF25876">
    <property type="entry name" value="HH_MFP_RND"/>
    <property type="match status" value="1"/>
</dbReference>
<dbReference type="Gene3D" id="2.40.50.100">
    <property type="match status" value="2"/>
</dbReference>
<gene>
    <name evidence="7" type="ordered locus">PRU_2057</name>
</gene>
<evidence type="ECO:0000259" key="5">
    <source>
        <dbReference type="Pfam" id="PF25917"/>
    </source>
</evidence>
<dbReference type="PANTHER" id="PTHR30469:SF33">
    <property type="entry name" value="SLR1207 PROTEIN"/>
    <property type="match status" value="1"/>
</dbReference>
<feature type="compositionally biased region" description="Low complexity" evidence="2">
    <location>
        <begin position="394"/>
        <end position="407"/>
    </location>
</feature>